<reference evidence="4" key="1">
    <citation type="submission" date="2016-06" db="UniProtKB">
        <authorList>
            <consortium name="WormBaseParasite"/>
        </authorList>
    </citation>
    <scope>IDENTIFICATION</scope>
</reference>
<feature type="transmembrane region" description="Helical" evidence="1">
    <location>
        <begin position="146"/>
        <end position="167"/>
    </location>
</feature>
<dbReference type="AlphaFoldDB" id="A0A183TXK2"/>
<keyword evidence="1" id="KW-1133">Transmembrane helix</keyword>
<sequence length="298" mass="34481">MDALKRIFGVSLRLFTSRVLSNQDSKRDNLRSERSEESKTNMKKSICEDLKEARKFTESITATERRMLYSVLKKRAAEQYYEMRAKSHAEVDTDDLVRVMKFNYVPQFASGAFQNFIMIVAGQTFDKLPPLSIEQRHNRLVQYSSLLSKIVGLISGGLAAMLTLFMYDTPPRAPPVKLYDEEEAEKENVEFEKMPGLLLILLSLPTGPEHNPEQNKWKQTMFFGMLGYIKATYRTPVLMNIVQLYGESVLANVFKSYEAKSKLEQIRKEYERIRKEWEFEDSSRLGEIGLSDDADEHN</sequence>
<name>A0A183TXK2_TOXCA</name>
<dbReference type="WBParaSite" id="TCNE_0000097101-mRNA-1">
    <property type="protein sequence ID" value="TCNE_0000097101-mRNA-1"/>
    <property type="gene ID" value="TCNE_0000097101"/>
</dbReference>
<protein>
    <submittedName>
        <fullName evidence="4">Transmembrane protein</fullName>
    </submittedName>
</protein>
<keyword evidence="1" id="KW-0472">Membrane</keyword>
<dbReference type="EMBL" id="UYWY01000593">
    <property type="protein sequence ID" value="VDM25217.1"/>
    <property type="molecule type" value="Genomic_DNA"/>
</dbReference>
<keyword evidence="1" id="KW-0812">Transmembrane</keyword>
<keyword evidence="3" id="KW-1185">Reference proteome</keyword>
<organism evidence="3 4">
    <name type="scientific">Toxocara canis</name>
    <name type="common">Canine roundworm</name>
    <dbReference type="NCBI Taxonomy" id="6265"/>
    <lineage>
        <taxon>Eukaryota</taxon>
        <taxon>Metazoa</taxon>
        <taxon>Ecdysozoa</taxon>
        <taxon>Nematoda</taxon>
        <taxon>Chromadorea</taxon>
        <taxon>Rhabditida</taxon>
        <taxon>Spirurina</taxon>
        <taxon>Ascaridomorpha</taxon>
        <taxon>Ascaridoidea</taxon>
        <taxon>Toxocaridae</taxon>
        <taxon>Toxocara</taxon>
    </lineage>
</organism>
<evidence type="ECO:0000313" key="2">
    <source>
        <dbReference type="EMBL" id="VDM25217.1"/>
    </source>
</evidence>
<accession>A0A183TXK2</accession>
<evidence type="ECO:0000256" key="1">
    <source>
        <dbReference type="SAM" id="Phobius"/>
    </source>
</evidence>
<dbReference type="Proteomes" id="UP000050794">
    <property type="component" value="Unassembled WGS sequence"/>
</dbReference>
<proteinExistence type="predicted"/>
<evidence type="ECO:0000313" key="4">
    <source>
        <dbReference type="WBParaSite" id="TCNE_0000097101-mRNA-1"/>
    </source>
</evidence>
<gene>
    <name evidence="2" type="ORF">TCNE_LOCUS972</name>
</gene>
<evidence type="ECO:0000313" key="3">
    <source>
        <dbReference type="Proteomes" id="UP000050794"/>
    </source>
</evidence>
<reference evidence="2 3" key="2">
    <citation type="submission" date="2018-11" db="EMBL/GenBank/DDBJ databases">
        <authorList>
            <consortium name="Pathogen Informatics"/>
        </authorList>
    </citation>
    <scope>NUCLEOTIDE SEQUENCE [LARGE SCALE GENOMIC DNA]</scope>
</reference>